<dbReference type="Pfam" id="PF07929">
    <property type="entry name" value="PRiA4_ORF3"/>
    <property type="match status" value="1"/>
</dbReference>
<organism evidence="2 3">
    <name type="scientific">Arthrobacter alpinus</name>
    <dbReference type="NCBI Taxonomy" id="656366"/>
    <lineage>
        <taxon>Bacteria</taxon>
        <taxon>Bacillati</taxon>
        <taxon>Actinomycetota</taxon>
        <taxon>Actinomycetes</taxon>
        <taxon>Micrococcales</taxon>
        <taxon>Micrococcaceae</taxon>
        <taxon>Arthrobacter</taxon>
    </lineage>
</organism>
<proteinExistence type="predicted"/>
<dbReference type="AlphaFoldDB" id="A0A0S2LWW7"/>
<evidence type="ECO:0000313" key="3">
    <source>
        <dbReference type="Proteomes" id="UP000059574"/>
    </source>
</evidence>
<dbReference type="SUPFAM" id="SSF159941">
    <property type="entry name" value="MM3350-like"/>
    <property type="match status" value="1"/>
</dbReference>
<evidence type="ECO:0000313" key="2">
    <source>
        <dbReference type="EMBL" id="ALO65800.1"/>
    </source>
</evidence>
<dbReference type="Proteomes" id="UP000059574">
    <property type="component" value="Chromosome"/>
</dbReference>
<reference evidence="2 3" key="2">
    <citation type="journal article" date="2016" name="J. Biotechnol.">
        <title>Complete genome sequence of Arthrobacter alpinus ERGS4:06, a yellow pigmented bacterium tolerant to cold and radiations isolated from Sikkim Himalaya.</title>
        <authorList>
            <person name="Kumar R."/>
            <person name="Singh D."/>
            <person name="Swarnkar M.K."/>
            <person name="Singh A.K."/>
            <person name="Kumar S."/>
        </authorList>
    </citation>
    <scope>NUCLEOTIDE SEQUENCE [LARGE SCALE GENOMIC DNA]</scope>
    <source>
        <strain evidence="2 3">ERGS4:06</strain>
    </source>
</reference>
<sequence length="242" mass="26393">MVTMDGAVRVQPALVPMVLLALALGRHVGDGGGAGPRLPGSVNAGPGLEPTHPVPLLQLKVAIEDMKPPVWRRLVLRSDLTLAQLHTIIQASFEWVDYHLHEFNVGGYNGITYGPVGPEYDFGDPMPEDESAVTVGQLLTAESGHINYTYEFGDNWRHRITLEKVMPFAPGPAVRCTGGRGMGPAEDCGGPWGWENVVTAVNDPAHEEHAEYRQWLGLGSGETLDPKEFHREALDEELAELF</sequence>
<gene>
    <name evidence="2" type="ORF">AS189_03965</name>
</gene>
<reference evidence="3" key="1">
    <citation type="submission" date="2015-11" db="EMBL/GenBank/DDBJ databases">
        <authorList>
            <person name="Kumar R."/>
            <person name="Singh D."/>
            <person name="Swarnkar M.K."/>
            <person name="Singh A.K."/>
            <person name="Kumar S."/>
        </authorList>
    </citation>
    <scope>NUCLEOTIDE SEQUENCE [LARGE SCALE GENOMIC DNA]</scope>
    <source>
        <strain evidence="3">ERGS4:06</strain>
    </source>
</reference>
<protein>
    <recommendedName>
        <fullName evidence="1">Plasmid pRiA4b Orf3-like domain-containing protein</fullName>
    </recommendedName>
</protein>
<dbReference type="PANTHER" id="PTHR41878">
    <property type="entry name" value="LEXA REPRESSOR-RELATED"/>
    <property type="match status" value="1"/>
</dbReference>
<evidence type="ECO:0000259" key="1">
    <source>
        <dbReference type="Pfam" id="PF07929"/>
    </source>
</evidence>
<dbReference type="EMBL" id="CP013200">
    <property type="protein sequence ID" value="ALO65800.1"/>
    <property type="molecule type" value="Genomic_DNA"/>
</dbReference>
<name>A0A0S2LWW7_9MICC</name>
<feature type="domain" description="Plasmid pRiA4b Orf3-like" evidence="1">
    <location>
        <begin position="57"/>
        <end position="232"/>
    </location>
</feature>
<dbReference type="PANTHER" id="PTHR41878:SF1">
    <property type="entry name" value="TNPR PROTEIN"/>
    <property type="match status" value="1"/>
</dbReference>
<dbReference type="InterPro" id="IPR012912">
    <property type="entry name" value="Plasmid_pRiA4b_Orf3-like"/>
</dbReference>
<accession>A0A0S2LWW7</accession>
<dbReference type="InterPro" id="IPR024047">
    <property type="entry name" value="MM3350-like_sf"/>
</dbReference>
<dbReference type="Gene3D" id="3.10.290.30">
    <property type="entry name" value="MM3350-like"/>
    <property type="match status" value="1"/>
</dbReference>
<dbReference type="OrthoDB" id="9816539at2"/>